<dbReference type="RefSeq" id="WP_091934344.1">
    <property type="nucleotide sequence ID" value="NZ_FNCY01000002.1"/>
</dbReference>
<proteinExistence type="predicted"/>
<evidence type="ECO:0000313" key="1">
    <source>
        <dbReference type="EMBL" id="SDG92614.1"/>
    </source>
</evidence>
<dbReference type="PANTHER" id="PTHR38784">
    <property type="entry name" value="SUCROSE PHOSPHORYLASE"/>
    <property type="match status" value="1"/>
</dbReference>
<sequence>MALKATIFKAEVAIADLDRNLYDTFTLTLAQHPSENDARMMVRLFAFMLFADARLEFGRGLSSDDEPDLWQKDLTGAIELWISLGQLDERWLRKASGRAGRVVVMSYGDRVAEVWWEQNRATLEKLPNLSVYRIGADDVQALAGLASRSMSLQCTIQEGEALITGGGDPVRITPIVVRA</sequence>
<evidence type="ECO:0000313" key="2">
    <source>
        <dbReference type="Proteomes" id="UP000198607"/>
    </source>
</evidence>
<dbReference type="Pfam" id="PF07152">
    <property type="entry name" value="YaeQ"/>
    <property type="match status" value="1"/>
</dbReference>
<dbReference type="CDD" id="cd22368">
    <property type="entry name" value="YaeQ-like"/>
    <property type="match status" value="1"/>
</dbReference>
<organism evidence="1 2">
    <name type="scientific">Propionivibrio dicarboxylicus</name>
    <dbReference type="NCBI Taxonomy" id="83767"/>
    <lineage>
        <taxon>Bacteria</taxon>
        <taxon>Pseudomonadati</taxon>
        <taxon>Pseudomonadota</taxon>
        <taxon>Betaproteobacteria</taxon>
        <taxon>Rhodocyclales</taxon>
        <taxon>Rhodocyclaceae</taxon>
        <taxon>Propionivibrio</taxon>
    </lineage>
</organism>
<dbReference type="InterPro" id="IPR011335">
    <property type="entry name" value="Restrct_endonuc-II-like"/>
</dbReference>
<dbReference type="STRING" id="83767.SAMN05660652_00923"/>
<dbReference type="InterPro" id="IPR009822">
    <property type="entry name" value="YaeQ"/>
</dbReference>
<dbReference type="PIRSF" id="PIRSF011484">
    <property type="entry name" value="YaeQ"/>
    <property type="match status" value="1"/>
</dbReference>
<dbReference type="EMBL" id="FNCY01000002">
    <property type="protein sequence ID" value="SDG92614.1"/>
    <property type="molecule type" value="Genomic_DNA"/>
</dbReference>
<dbReference type="PANTHER" id="PTHR38784:SF1">
    <property type="entry name" value="SUCROSE PHOSPHORYLASE"/>
    <property type="match status" value="1"/>
</dbReference>
<gene>
    <name evidence="1" type="ORF">SAMN05660652_00923</name>
</gene>
<dbReference type="InterPro" id="IPR038590">
    <property type="entry name" value="YaeQ_sf"/>
</dbReference>
<dbReference type="Proteomes" id="UP000198607">
    <property type="component" value="Unassembled WGS sequence"/>
</dbReference>
<keyword evidence="2" id="KW-1185">Reference proteome</keyword>
<reference evidence="1 2" key="1">
    <citation type="submission" date="2016-10" db="EMBL/GenBank/DDBJ databases">
        <authorList>
            <person name="de Groot N.N."/>
        </authorList>
    </citation>
    <scope>NUCLEOTIDE SEQUENCE [LARGE SCALE GENOMIC DNA]</scope>
    <source>
        <strain evidence="1 2">DSM 5885</strain>
    </source>
</reference>
<dbReference type="OrthoDB" id="5293309at2"/>
<dbReference type="SMART" id="SM01322">
    <property type="entry name" value="YaeQ"/>
    <property type="match status" value="1"/>
</dbReference>
<dbReference type="Gene3D" id="3.10.640.10">
    <property type="entry name" value="Restriction endonuclease-like alpha-beta roll domain"/>
    <property type="match status" value="1"/>
</dbReference>
<protein>
    <submittedName>
        <fullName evidence="1">Uncharacterized conserved protein YaeQ, suppresses RfaH defect</fullName>
    </submittedName>
</protein>
<dbReference type="SUPFAM" id="SSF52980">
    <property type="entry name" value="Restriction endonuclease-like"/>
    <property type="match status" value="1"/>
</dbReference>
<dbReference type="AlphaFoldDB" id="A0A1G7Y8B1"/>
<accession>A0A1G7Y8B1</accession>
<name>A0A1G7Y8B1_9RHOO</name>